<dbReference type="OrthoDB" id="9786330at2"/>
<evidence type="ECO:0000259" key="1">
    <source>
        <dbReference type="Pfam" id="PF20613"/>
    </source>
</evidence>
<name>A0A512HFB1_9HYPH</name>
<comment type="caution">
    <text evidence="2">The sequence shown here is derived from an EMBL/GenBank/DDBJ whole genome shotgun (WGS) entry which is preliminary data.</text>
</comment>
<dbReference type="Proteomes" id="UP000321717">
    <property type="component" value="Unassembled WGS sequence"/>
</dbReference>
<dbReference type="AlphaFoldDB" id="A0A512HFB1"/>
<dbReference type="EMBL" id="BJZP01000004">
    <property type="protein sequence ID" value="GEO84143.1"/>
    <property type="molecule type" value="Genomic_DNA"/>
</dbReference>
<accession>A0A512HFB1</accession>
<keyword evidence="3" id="KW-1185">Reference proteome</keyword>
<organism evidence="2 3">
    <name type="scientific">Ciceribacter naphthalenivorans</name>
    <dbReference type="NCBI Taxonomy" id="1118451"/>
    <lineage>
        <taxon>Bacteria</taxon>
        <taxon>Pseudomonadati</taxon>
        <taxon>Pseudomonadota</taxon>
        <taxon>Alphaproteobacteria</taxon>
        <taxon>Hyphomicrobiales</taxon>
        <taxon>Rhizobiaceae</taxon>
        <taxon>Ciceribacter</taxon>
    </lineage>
</organism>
<protein>
    <recommendedName>
        <fullName evidence="1">HipA-like kinase domain-containing protein</fullName>
    </recommendedName>
</protein>
<proteinExistence type="predicted"/>
<dbReference type="InterPro" id="IPR046748">
    <property type="entry name" value="HipA_2"/>
</dbReference>
<dbReference type="RefSeq" id="WP_147178944.1">
    <property type="nucleotide sequence ID" value="NZ_BJZP01000004.1"/>
</dbReference>
<evidence type="ECO:0000313" key="2">
    <source>
        <dbReference type="EMBL" id="GEO84143.1"/>
    </source>
</evidence>
<reference evidence="2 3" key="1">
    <citation type="submission" date="2019-07" db="EMBL/GenBank/DDBJ databases">
        <title>Whole genome shotgun sequence of Rhizobium naphthalenivorans NBRC 107585.</title>
        <authorList>
            <person name="Hosoyama A."/>
            <person name="Uohara A."/>
            <person name="Ohji S."/>
            <person name="Ichikawa N."/>
        </authorList>
    </citation>
    <scope>NUCLEOTIDE SEQUENCE [LARGE SCALE GENOMIC DNA]</scope>
    <source>
        <strain evidence="2 3">NBRC 107585</strain>
    </source>
</reference>
<sequence length="285" mass="30840">MDKVHSIKIRNYFDMCDFSGALLISRVFATEFMRPMINGKTGPALVNCQRANGDDVEVVTKCSAGCEQKETSLAAEVIGACLAADLGLPILEPFLVELDPEFIASVPDAVHRERMAASNFVAFGSKHITGQYSAWTNGNLISEAMLPSAAAVFAFDGIIQNPDRRDGNPNCLVRGDEIRIIDHELAFAHGLILFWKAPWKVGGLQNFETPGSHIFRSGLKGKQIDYSPIRAAWAGLSDAQISAYGNAVPAEWAGASNSVASALQLIKDARDSIDACITEIERVLQ</sequence>
<evidence type="ECO:0000313" key="3">
    <source>
        <dbReference type="Proteomes" id="UP000321717"/>
    </source>
</evidence>
<feature type="domain" description="HipA-like kinase" evidence="1">
    <location>
        <begin position="31"/>
        <end position="190"/>
    </location>
</feature>
<dbReference type="Pfam" id="PF20613">
    <property type="entry name" value="HipA_2"/>
    <property type="match status" value="1"/>
</dbReference>
<gene>
    <name evidence="2" type="ORF">RNA01_10750</name>
</gene>